<keyword evidence="8" id="KW-0443">Lipid metabolism</keyword>
<feature type="region of interest" description="Disordered" evidence="14">
    <location>
        <begin position="60"/>
        <end position="92"/>
    </location>
</feature>
<feature type="transmembrane region" description="Helical" evidence="15">
    <location>
        <begin position="194"/>
        <end position="215"/>
    </location>
</feature>
<organism evidence="17 18">
    <name type="scientific">Plectus sambesii</name>
    <dbReference type="NCBI Taxonomy" id="2011161"/>
    <lineage>
        <taxon>Eukaryota</taxon>
        <taxon>Metazoa</taxon>
        <taxon>Ecdysozoa</taxon>
        <taxon>Nematoda</taxon>
        <taxon>Chromadorea</taxon>
        <taxon>Plectida</taxon>
        <taxon>Plectina</taxon>
        <taxon>Plectoidea</taxon>
        <taxon>Plectidae</taxon>
        <taxon>Plectus</taxon>
    </lineage>
</organism>
<keyword evidence="4" id="KW-0444">Lipid biosynthesis</keyword>
<dbReference type="CDD" id="cd07991">
    <property type="entry name" value="LPLAT_LPCAT1-like"/>
    <property type="match status" value="1"/>
</dbReference>
<feature type="compositionally biased region" description="Basic and acidic residues" evidence="14">
    <location>
        <begin position="60"/>
        <end position="76"/>
    </location>
</feature>
<evidence type="ECO:0000256" key="13">
    <source>
        <dbReference type="ARBA" id="ARBA00025707"/>
    </source>
</evidence>
<evidence type="ECO:0000259" key="16">
    <source>
        <dbReference type="SMART" id="SM00563"/>
    </source>
</evidence>
<evidence type="ECO:0000256" key="15">
    <source>
        <dbReference type="SAM" id="Phobius"/>
    </source>
</evidence>
<evidence type="ECO:0000256" key="11">
    <source>
        <dbReference type="ARBA" id="ARBA00023264"/>
    </source>
</evidence>
<dbReference type="InterPro" id="IPR045252">
    <property type="entry name" value="LPCAT1-like"/>
</dbReference>
<dbReference type="InterPro" id="IPR002123">
    <property type="entry name" value="Plipid/glycerol_acylTrfase"/>
</dbReference>
<dbReference type="AlphaFoldDB" id="A0A914V0F7"/>
<dbReference type="PANTHER" id="PTHR23063">
    <property type="entry name" value="PHOSPHOLIPID ACYLTRANSFERASE"/>
    <property type="match status" value="1"/>
</dbReference>
<accession>A0A914V0F7</accession>
<dbReference type="GO" id="GO:0016020">
    <property type="term" value="C:membrane"/>
    <property type="evidence" value="ECO:0007669"/>
    <property type="project" value="UniProtKB-SubCell"/>
</dbReference>
<dbReference type="WBParaSite" id="PSAMB.scaffold1415size31776.g12995.t1">
    <property type="protein sequence ID" value="PSAMB.scaffold1415size31776.g12995.t1"/>
    <property type="gene ID" value="PSAMB.scaffold1415size31776.g12995"/>
</dbReference>
<comment type="pathway">
    <text evidence="13">Phospholipid metabolism.</text>
</comment>
<comment type="subcellular location">
    <subcellularLocation>
        <location evidence="1">Membrane</location>
    </subcellularLocation>
</comment>
<keyword evidence="12" id="KW-0012">Acyltransferase</keyword>
<sequence length="532" mass="59948">MEQLLILLGTFLFPPLLGLVILVIVLATFGKSLGIRRKYVATLLRIFEWGTKQVNNAIRQKREASGEESDNERLDGEISIADDSENNRRRHGSGKLGIIKREASERMMDKLTSEQPIVRSRAFTIADDSLDFIKAGIESIIEDEVTSRFEAEDLASWNLLTRTSGSYQFLNWKLTLLWGLGFAFRYGFLFPTRVIIISVGLIWLIIATAMIGLVPDGDTKRSLNRKVMLMCNRILSRCVSSIVTFHDSENMAQNGGICVANHTSPIDVMILSTDNVYALIGQSQGGLLGVVQRALSRASSHIWFERSEAKDRALVTQRLKEHTADPDKLPILIFPEGTCINNTSVMMFKKGSFEIGTKIYPIAMKYDSRFGDPFWNSSEQSWGEYILRMMTSWAIIVDVWYLPPMEKLPNEDAVMFANRVKQKIAKRGGLIDLEWDGQLKRQKVPDKLVAQQQQLYWKRLNRTTSVGNQAAPSRDERSNEPTTIAELPDDVFADEDQFGEHREAIPDELADTNDSRNEPDSGVASEIASESS</sequence>
<keyword evidence="5" id="KW-0808">Transferase</keyword>
<dbReference type="Proteomes" id="UP000887566">
    <property type="component" value="Unplaced"/>
</dbReference>
<keyword evidence="17" id="KW-1185">Reference proteome</keyword>
<evidence type="ECO:0000256" key="5">
    <source>
        <dbReference type="ARBA" id="ARBA00022679"/>
    </source>
</evidence>
<dbReference type="SUPFAM" id="SSF69593">
    <property type="entry name" value="Glycerol-3-phosphate (1)-acyltransferase"/>
    <property type="match status" value="1"/>
</dbReference>
<dbReference type="PANTHER" id="PTHR23063:SF2">
    <property type="entry name" value="GLYCEROL-3-PHOSPHATE ACYLTRANSFERASE 4, ISOFORM D-RELATED"/>
    <property type="match status" value="1"/>
</dbReference>
<evidence type="ECO:0000256" key="14">
    <source>
        <dbReference type="SAM" id="MobiDB-lite"/>
    </source>
</evidence>
<dbReference type="SMART" id="SM00563">
    <property type="entry name" value="PlsC"/>
    <property type="match status" value="1"/>
</dbReference>
<comment type="pathway">
    <text evidence="2">Lipid metabolism.</text>
</comment>
<protein>
    <submittedName>
        <fullName evidence="18">Phospholipid/glycerol acyltransferase domain-containing protein</fullName>
    </submittedName>
</protein>
<comment type="similarity">
    <text evidence="3">Belongs to the 1-acyl-sn-glycerol-3-phosphate acyltransferase family.</text>
</comment>
<evidence type="ECO:0000256" key="10">
    <source>
        <dbReference type="ARBA" id="ARBA00023209"/>
    </source>
</evidence>
<evidence type="ECO:0000256" key="2">
    <source>
        <dbReference type="ARBA" id="ARBA00005189"/>
    </source>
</evidence>
<evidence type="ECO:0000256" key="6">
    <source>
        <dbReference type="ARBA" id="ARBA00022692"/>
    </source>
</evidence>
<reference evidence="18" key="1">
    <citation type="submission" date="2022-11" db="UniProtKB">
        <authorList>
            <consortium name="WormBaseParasite"/>
        </authorList>
    </citation>
    <scope>IDENTIFICATION</scope>
</reference>
<dbReference type="GO" id="GO:0005783">
    <property type="term" value="C:endoplasmic reticulum"/>
    <property type="evidence" value="ECO:0007669"/>
    <property type="project" value="TreeGrafter"/>
</dbReference>
<evidence type="ECO:0000256" key="4">
    <source>
        <dbReference type="ARBA" id="ARBA00022516"/>
    </source>
</evidence>
<keyword evidence="6 15" id="KW-0812">Transmembrane</keyword>
<evidence type="ECO:0000256" key="9">
    <source>
        <dbReference type="ARBA" id="ARBA00023136"/>
    </source>
</evidence>
<keyword evidence="9 15" id="KW-0472">Membrane</keyword>
<evidence type="ECO:0000256" key="12">
    <source>
        <dbReference type="ARBA" id="ARBA00023315"/>
    </source>
</evidence>
<evidence type="ECO:0000256" key="3">
    <source>
        <dbReference type="ARBA" id="ARBA00008655"/>
    </source>
</evidence>
<proteinExistence type="inferred from homology"/>
<feature type="transmembrane region" description="Helical" evidence="15">
    <location>
        <begin position="6"/>
        <end position="29"/>
    </location>
</feature>
<dbReference type="GO" id="GO:0008654">
    <property type="term" value="P:phospholipid biosynthetic process"/>
    <property type="evidence" value="ECO:0007669"/>
    <property type="project" value="UniProtKB-KW"/>
</dbReference>
<dbReference type="GO" id="GO:0019432">
    <property type="term" value="P:triglyceride biosynthetic process"/>
    <property type="evidence" value="ECO:0007669"/>
    <property type="project" value="TreeGrafter"/>
</dbReference>
<feature type="region of interest" description="Disordered" evidence="14">
    <location>
        <begin position="466"/>
        <end position="532"/>
    </location>
</feature>
<dbReference type="Pfam" id="PF01553">
    <property type="entry name" value="Acyltransferase"/>
    <property type="match status" value="1"/>
</dbReference>
<evidence type="ECO:0000313" key="18">
    <source>
        <dbReference type="WBParaSite" id="PSAMB.scaffold1415size31776.g12995.t1"/>
    </source>
</evidence>
<feature type="domain" description="Phospholipid/glycerol acyltransferase" evidence="16">
    <location>
        <begin position="256"/>
        <end position="367"/>
    </location>
</feature>
<evidence type="ECO:0000256" key="8">
    <source>
        <dbReference type="ARBA" id="ARBA00023098"/>
    </source>
</evidence>
<evidence type="ECO:0000313" key="17">
    <source>
        <dbReference type="Proteomes" id="UP000887566"/>
    </source>
</evidence>
<evidence type="ECO:0000256" key="7">
    <source>
        <dbReference type="ARBA" id="ARBA00022989"/>
    </source>
</evidence>
<keyword evidence="10" id="KW-0594">Phospholipid biosynthesis</keyword>
<keyword evidence="7 15" id="KW-1133">Transmembrane helix</keyword>
<feature type="compositionally biased region" description="Acidic residues" evidence="14">
    <location>
        <begin position="487"/>
        <end position="497"/>
    </location>
</feature>
<dbReference type="GO" id="GO:0004366">
    <property type="term" value="F:glycerol-3-phosphate O-acyltransferase activity"/>
    <property type="evidence" value="ECO:0007669"/>
    <property type="project" value="TreeGrafter"/>
</dbReference>
<keyword evidence="11" id="KW-1208">Phospholipid metabolism</keyword>
<evidence type="ECO:0000256" key="1">
    <source>
        <dbReference type="ARBA" id="ARBA00004370"/>
    </source>
</evidence>
<name>A0A914V0F7_9BILA</name>